<comment type="similarity">
    <text evidence="1">Belongs to the UPF0462 family.</text>
</comment>
<evidence type="ECO:0000256" key="1">
    <source>
        <dbReference type="ARBA" id="ARBA00038085"/>
    </source>
</evidence>
<dbReference type="AlphaFoldDB" id="A0A915K3M9"/>
<dbReference type="PANTHER" id="PTHR31475">
    <property type="entry name" value="UPF0462 PROTEIN"/>
    <property type="match status" value="1"/>
</dbReference>
<protein>
    <submittedName>
        <fullName evidence="3">Uncharacterized protein</fullName>
    </submittedName>
</protein>
<reference evidence="3" key="1">
    <citation type="submission" date="2022-11" db="UniProtKB">
        <authorList>
            <consortium name="WormBaseParasite"/>
        </authorList>
    </citation>
    <scope>IDENTIFICATION</scope>
</reference>
<organism evidence="2 3">
    <name type="scientific">Romanomermis culicivorax</name>
    <name type="common">Nematode worm</name>
    <dbReference type="NCBI Taxonomy" id="13658"/>
    <lineage>
        <taxon>Eukaryota</taxon>
        <taxon>Metazoa</taxon>
        <taxon>Ecdysozoa</taxon>
        <taxon>Nematoda</taxon>
        <taxon>Enoplea</taxon>
        <taxon>Dorylaimia</taxon>
        <taxon>Mermithida</taxon>
        <taxon>Mermithoidea</taxon>
        <taxon>Mermithidae</taxon>
        <taxon>Romanomermis</taxon>
    </lineage>
</organism>
<dbReference type="WBParaSite" id="nRc.2.0.1.t33390-RA">
    <property type="protein sequence ID" value="nRc.2.0.1.t33390-RA"/>
    <property type="gene ID" value="nRc.2.0.1.g33390"/>
</dbReference>
<keyword evidence="2" id="KW-1185">Reference proteome</keyword>
<dbReference type="OMA" id="EALIPWS"/>
<evidence type="ECO:0000313" key="2">
    <source>
        <dbReference type="Proteomes" id="UP000887565"/>
    </source>
</evidence>
<dbReference type="Gene3D" id="2.60.40.1190">
    <property type="match status" value="1"/>
</dbReference>
<dbReference type="PANTHER" id="PTHR31475:SF5">
    <property type="entry name" value="UPF0462 PROTEIN C4ORF33 HOMOLOG"/>
    <property type="match status" value="1"/>
</dbReference>
<accession>A0A915K3M9</accession>
<sequence length="236" mass="27337">MATSVQPFSNGITPAVYKRADENQMSGLNFVIDKTWDGEPVDHQPFRVHLEWVFQRQRGKPHKRAVKVTMEGPLFDDPPPADELGGFCPELYNYECFEIFFANNRDQYLEVEIGPHGHFLVLLLNGRRQPFNDGSELDLQIENVFVGADVWRSTFEIPLAYFPPNLSKFNAYALHGLGPERKYDALFPVTDGTYDEPDFHRLEFFQPLDVRKIIPETYNETSFNDLHYGDLWKNVC</sequence>
<evidence type="ECO:0000313" key="3">
    <source>
        <dbReference type="WBParaSite" id="nRc.2.0.1.t33390-RA"/>
    </source>
</evidence>
<name>A0A915K3M9_ROMCU</name>
<proteinExistence type="inferred from homology"/>
<dbReference type="Proteomes" id="UP000887565">
    <property type="component" value="Unplaced"/>
</dbReference>